<reference evidence="3" key="1">
    <citation type="submission" date="2021-04" db="EMBL/GenBank/DDBJ databases">
        <title>Isolation and polyphasic classification of algal microorganism.</title>
        <authorList>
            <person name="Wang S."/>
        </authorList>
    </citation>
    <scope>NUCLEOTIDE SEQUENCE</scope>
    <source>
        <strain evidence="3">720a</strain>
    </source>
</reference>
<dbReference type="NCBIfam" id="TIGR02877">
    <property type="entry name" value="spore_yhbH"/>
    <property type="match status" value="1"/>
</dbReference>
<dbReference type="AlphaFoldDB" id="A0A941DWU2"/>
<evidence type="ECO:0000256" key="2">
    <source>
        <dbReference type="SAM" id="MobiDB-lite"/>
    </source>
</evidence>
<feature type="compositionally biased region" description="Basic and acidic residues" evidence="2">
    <location>
        <begin position="103"/>
        <end position="116"/>
    </location>
</feature>
<keyword evidence="4" id="KW-1185">Reference proteome</keyword>
<evidence type="ECO:0000313" key="4">
    <source>
        <dbReference type="Proteomes" id="UP000675284"/>
    </source>
</evidence>
<dbReference type="InterPro" id="IPR036465">
    <property type="entry name" value="vWFA_dom_sf"/>
</dbReference>
<evidence type="ECO:0000313" key="3">
    <source>
        <dbReference type="EMBL" id="MBR7794933.1"/>
    </source>
</evidence>
<dbReference type="SUPFAM" id="SSF53300">
    <property type="entry name" value="vWA-like"/>
    <property type="match status" value="1"/>
</dbReference>
<comment type="similarity">
    <text evidence="1">Belongs to the UPF0229 family.</text>
</comment>
<comment type="caution">
    <text evidence="3">The sequence shown here is derived from an EMBL/GenBank/DDBJ whole genome shotgun (WGS) entry which is preliminary data.</text>
</comment>
<dbReference type="PANTHER" id="PTHR30510">
    <property type="entry name" value="UPF0229 PROTEIN YEAH"/>
    <property type="match status" value="1"/>
</dbReference>
<dbReference type="InterPro" id="IPR014230">
    <property type="entry name" value="Spore_YhbH"/>
</dbReference>
<feature type="region of interest" description="Disordered" evidence="2">
    <location>
        <begin position="95"/>
        <end position="116"/>
    </location>
</feature>
<evidence type="ECO:0000256" key="1">
    <source>
        <dbReference type="HAMAP-Rule" id="MF_01232"/>
    </source>
</evidence>
<dbReference type="Pfam" id="PF04285">
    <property type="entry name" value="DUF444"/>
    <property type="match status" value="2"/>
</dbReference>
<name>A0A941DWU2_9BACI</name>
<protein>
    <recommendedName>
        <fullName evidence="1">UPF0229 protein KCX74_02615</fullName>
    </recommendedName>
</protein>
<dbReference type="EMBL" id="JAGSOT010000005">
    <property type="protein sequence ID" value="MBR7794933.1"/>
    <property type="molecule type" value="Genomic_DNA"/>
</dbReference>
<dbReference type="RefSeq" id="WP_166529904.1">
    <property type="nucleotide sequence ID" value="NZ_JAGSOT010000005.1"/>
</dbReference>
<accession>A0A941DWU2</accession>
<proteinExistence type="inferred from homology"/>
<dbReference type="Proteomes" id="UP000675284">
    <property type="component" value="Unassembled WGS sequence"/>
</dbReference>
<sequence length="386" mass="44428">MQEDSGNFVVSKENWSLHRKGYQDQTRHMDKVKDAIKNNLPDLVSEENIIMSNGKDVIKIPIRSLDEYKIRYNYNKSKHVGQGKGDSKVGDIIARAPQGEEEGQGKGKKAGDKPGEDYYEADVSLEEIEEALFRELELPNLKEKEQQEITIEKIEFNDVRKKGLMGNIDKKRTILTAIKRNAREGRPGITPIYNDDLRFKTWNDVTKPESKAVVLAMMDTSASMGTFEKYVARSFFFWMIRFLRTKYASVEIEFIAHHTEAKIVSEEDFFSKGESGGTICSSAYNKALELINNKYHPSRYNIYPFHISDGENITSDNPSCIELVKEIMTHSSMFGYGEVNGYSRKSTLMRAFEEINDPKFRYYIVKEKADIYQALKTFFQKEEALV</sequence>
<dbReference type="InterPro" id="IPR006698">
    <property type="entry name" value="UPF0229"/>
</dbReference>
<organism evidence="3 4">
    <name type="scientific">Virgibacillus salarius</name>
    <dbReference type="NCBI Taxonomy" id="447199"/>
    <lineage>
        <taxon>Bacteria</taxon>
        <taxon>Bacillati</taxon>
        <taxon>Bacillota</taxon>
        <taxon>Bacilli</taxon>
        <taxon>Bacillales</taxon>
        <taxon>Bacillaceae</taxon>
        <taxon>Virgibacillus</taxon>
    </lineage>
</organism>
<gene>
    <name evidence="3" type="primary">yhbH</name>
    <name evidence="3" type="ORF">KCX74_02615</name>
</gene>
<dbReference type="HAMAP" id="MF_01232">
    <property type="entry name" value="UPF0229"/>
    <property type="match status" value="1"/>
</dbReference>
<dbReference type="PANTHER" id="PTHR30510:SF2">
    <property type="entry name" value="UPF0229 PROTEIN YEAH"/>
    <property type="match status" value="1"/>
</dbReference>